<feature type="repeat" description="TPR" evidence="1">
    <location>
        <begin position="327"/>
        <end position="360"/>
    </location>
</feature>
<evidence type="ECO:0000313" key="4">
    <source>
        <dbReference type="Proteomes" id="UP000538292"/>
    </source>
</evidence>
<dbReference type="GO" id="GO:0003677">
    <property type="term" value="F:DNA binding"/>
    <property type="evidence" value="ECO:0007669"/>
    <property type="project" value="InterPro"/>
</dbReference>
<proteinExistence type="predicted"/>
<dbReference type="InterPro" id="IPR001387">
    <property type="entry name" value="Cro/C1-type_HTH"/>
</dbReference>
<dbReference type="InterPro" id="IPR011990">
    <property type="entry name" value="TPR-like_helical_dom_sf"/>
</dbReference>
<dbReference type="Proteomes" id="UP000538292">
    <property type="component" value="Unassembled WGS sequence"/>
</dbReference>
<comment type="caution">
    <text evidence="3">The sequence shown here is derived from an EMBL/GenBank/DDBJ whole genome shotgun (WGS) entry which is preliminary data.</text>
</comment>
<sequence length="460" mass="53345">MKTKHLDRTALGEFIKNARREKRLNQSELVDDILSQSIISYIETGQSASIDKIVYLLNRLALDPDEILEKFMIVDDREEDAVIEEWILRLNAVECLISLEVNLGTEILRSVNLPSGHSFQAWVEYLKGKLYYSRQKWEKAQNHFLQGLQLLRQNQQLRSSNLESACLHQLSRIEYLQNRFQMAVQYSKKALMNFNPKGERKYYKGLILVSQAIYLEKLNRIGEANALLDEFGSEDYPFLSYSKEATLNVFEMKAKLLAKSQQFPQAIEIGLQGIELARIDRNIERSFELWTTLGGIYLEMDKSHLAEICFQTALRFRNRIKRLYLLAYVHVYLGRLYYKQKVIEKAEKEFSQALEYSKKVDIFWEVESLIGLGKCSLSYDANKAMNYFQKALDMAKKHQLDDKKTELLLFLAQCFIQLENPRLQNVAMDLLYSQLEALKGGDDSMVNAVKRHSAGDPPGD</sequence>
<evidence type="ECO:0000313" key="3">
    <source>
        <dbReference type="EMBL" id="MBA4602188.1"/>
    </source>
</evidence>
<dbReference type="SMART" id="SM00028">
    <property type="entry name" value="TPR"/>
    <property type="match status" value="5"/>
</dbReference>
<organism evidence="3 4">
    <name type="scientific">Thermoactinomyces mirandus</name>
    <dbReference type="NCBI Taxonomy" id="2756294"/>
    <lineage>
        <taxon>Bacteria</taxon>
        <taxon>Bacillati</taxon>
        <taxon>Bacillota</taxon>
        <taxon>Bacilli</taxon>
        <taxon>Bacillales</taxon>
        <taxon>Thermoactinomycetaceae</taxon>
        <taxon>Thermoactinomyces</taxon>
    </lineage>
</organism>
<dbReference type="RefSeq" id="WP_181739434.1">
    <property type="nucleotide sequence ID" value="NZ_JACEOL010000025.1"/>
</dbReference>
<evidence type="ECO:0000259" key="2">
    <source>
        <dbReference type="PROSITE" id="PS50943"/>
    </source>
</evidence>
<evidence type="ECO:0000256" key="1">
    <source>
        <dbReference type="PROSITE-ProRule" id="PRU00339"/>
    </source>
</evidence>
<dbReference type="Gene3D" id="1.25.40.10">
    <property type="entry name" value="Tetratricopeptide repeat domain"/>
    <property type="match status" value="2"/>
</dbReference>
<dbReference type="PROSITE" id="PS50943">
    <property type="entry name" value="HTH_CROC1"/>
    <property type="match status" value="1"/>
</dbReference>
<dbReference type="SUPFAM" id="SSF48452">
    <property type="entry name" value="TPR-like"/>
    <property type="match status" value="2"/>
</dbReference>
<dbReference type="SUPFAM" id="SSF47413">
    <property type="entry name" value="lambda repressor-like DNA-binding domains"/>
    <property type="match status" value="1"/>
</dbReference>
<dbReference type="AlphaFoldDB" id="A0A7W1XRX7"/>
<accession>A0A7W1XRX7</accession>
<dbReference type="EMBL" id="JACEOL010000025">
    <property type="protein sequence ID" value="MBA4602188.1"/>
    <property type="molecule type" value="Genomic_DNA"/>
</dbReference>
<dbReference type="PROSITE" id="PS50005">
    <property type="entry name" value="TPR"/>
    <property type="match status" value="1"/>
</dbReference>
<name>A0A7W1XRX7_9BACL</name>
<dbReference type="Gene3D" id="1.10.260.40">
    <property type="entry name" value="lambda repressor-like DNA-binding domains"/>
    <property type="match status" value="1"/>
</dbReference>
<dbReference type="SMART" id="SM00530">
    <property type="entry name" value="HTH_XRE"/>
    <property type="match status" value="1"/>
</dbReference>
<dbReference type="InterPro" id="IPR010982">
    <property type="entry name" value="Lambda_DNA-bd_dom_sf"/>
</dbReference>
<feature type="domain" description="HTH cro/C1-type" evidence="2">
    <location>
        <begin position="15"/>
        <end position="67"/>
    </location>
</feature>
<protein>
    <submittedName>
        <fullName evidence="3">Helix-turn-helix transcriptional regulator</fullName>
    </submittedName>
</protein>
<keyword evidence="1" id="KW-0802">TPR repeat</keyword>
<reference evidence="3 4" key="1">
    <citation type="submission" date="2020-07" db="EMBL/GenBank/DDBJ databases">
        <title>Thermoactinomyces phylogeny.</title>
        <authorList>
            <person name="Dunlap C."/>
        </authorList>
    </citation>
    <scope>NUCLEOTIDE SEQUENCE [LARGE SCALE GENOMIC DNA]</scope>
    <source>
        <strain evidence="3 4">AMNI-1</strain>
    </source>
</reference>
<keyword evidence="4" id="KW-1185">Reference proteome</keyword>
<dbReference type="InterPro" id="IPR019734">
    <property type="entry name" value="TPR_rpt"/>
</dbReference>
<gene>
    <name evidence="3" type="ORF">H2C83_07635</name>
</gene>
<dbReference type="Pfam" id="PF13181">
    <property type="entry name" value="TPR_8"/>
    <property type="match status" value="1"/>
</dbReference>
<dbReference type="CDD" id="cd00093">
    <property type="entry name" value="HTH_XRE"/>
    <property type="match status" value="1"/>
</dbReference>